<dbReference type="EMBL" id="JABBZM010000003">
    <property type="protein sequence ID" value="NMV37214.1"/>
    <property type="molecule type" value="Genomic_DNA"/>
</dbReference>
<dbReference type="RefSeq" id="WP_169339401.1">
    <property type="nucleotide sequence ID" value="NZ_JABBZM010000003.1"/>
</dbReference>
<gene>
    <name evidence="1" type="ORF">HGR00_04770</name>
</gene>
<sequence length="117" mass="12556">MNFQHTPGPWHWEGHNLYPTDPNPEISAVHTILSEYGAWGFAFSDPKQTGVESAANYRAIAAVPQLMDALAAALAVLTPRGPLRSLTSPESVAFFKLRDALAAATGTGTHEPERMAA</sequence>
<accession>A0A848NXK2</accession>
<dbReference type="AlphaFoldDB" id="A0A848NXK2"/>
<protein>
    <submittedName>
        <fullName evidence="1">Uncharacterized protein</fullName>
    </submittedName>
</protein>
<proteinExistence type="predicted"/>
<dbReference type="Proteomes" id="UP000575469">
    <property type="component" value="Unassembled WGS sequence"/>
</dbReference>
<organism evidence="1 2">
    <name type="scientific">Ralstonia insidiosa</name>
    <dbReference type="NCBI Taxonomy" id="190721"/>
    <lineage>
        <taxon>Bacteria</taxon>
        <taxon>Pseudomonadati</taxon>
        <taxon>Pseudomonadota</taxon>
        <taxon>Betaproteobacteria</taxon>
        <taxon>Burkholderiales</taxon>
        <taxon>Burkholderiaceae</taxon>
        <taxon>Ralstonia</taxon>
    </lineage>
</organism>
<evidence type="ECO:0000313" key="2">
    <source>
        <dbReference type="Proteomes" id="UP000575469"/>
    </source>
</evidence>
<name>A0A848NXK2_9RALS</name>
<evidence type="ECO:0000313" key="1">
    <source>
        <dbReference type="EMBL" id="NMV37214.1"/>
    </source>
</evidence>
<comment type="caution">
    <text evidence="1">The sequence shown here is derived from an EMBL/GenBank/DDBJ whole genome shotgun (WGS) entry which is preliminary data.</text>
</comment>
<reference evidence="1 2" key="1">
    <citation type="submission" date="2020-04" db="EMBL/GenBank/DDBJ databases">
        <title>Ralstonia insidiosa genome sequencing and assembly.</title>
        <authorList>
            <person name="Martins R.C.R."/>
            <person name="Perdigao-Neto L.V."/>
            <person name="Levin A.S.S."/>
            <person name="Costa S.F."/>
        </authorList>
    </citation>
    <scope>NUCLEOTIDE SEQUENCE [LARGE SCALE GENOMIC DNA]</scope>
    <source>
        <strain evidence="1 2">5047</strain>
    </source>
</reference>